<dbReference type="EMBL" id="SNZP01000006">
    <property type="protein sequence ID" value="TDR79903.1"/>
    <property type="molecule type" value="Genomic_DNA"/>
</dbReference>
<dbReference type="OrthoDB" id="9342835at2"/>
<name>A0A4R7B640_9NEIS</name>
<dbReference type="Gene3D" id="3.50.50.60">
    <property type="entry name" value="FAD/NAD(P)-binding domain"/>
    <property type="match status" value="1"/>
</dbReference>
<dbReference type="Gene3D" id="3.30.9.10">
    <property type="entry name" value="D-Amino Acid Oxidase, subunit A, domain 2"/>
    <property type="match status" value="1"/>
</dbReference>
<protein>
    <submittedName>
        <fullName evidence="3">Gamma-glutamylputrescine oxidase</fullName>
    </submittedName>
</protein>
<evidence type="ECO:0000259" key="2">
    <source>
        <dbReference type="Pfam" id="PF01266"/>
    </source>
</evidence>
<dbReference type="AlphaFoldDB" id="A0A4R7B640"/>
<dbReference type="PANTHER" id="PTHR13847:SF281">
    <property type="entry name" value="FAD DEPENDENT OXIDOREDUCTASE DOMAIN-CONTAINING PROTEIN"/>
    <property type="match status" value="1"/>
</dbReference>
<keyword evidence="1" id="KW-0560">Oxidoreductase</keyword>
<organism evidence="3 4">
    <name type="scientific">Paludibacterium purpuratum</name>
    <dbReference type="NCBI Taxonomy" id="1144873"/>
    <lineage>
        <taxon>Bacteria</taxon>
        <taxon>Pseudomonadati</taxon>
        <taxon>Pseudomonadota</taxon>
        <taxon>Betaproteobacteria</taxon>
        <taxon>Neisseriales</taxon>
        <taxon>Chromobacteriaceae</taxon>
        <taxon>Paludibacterium</taxon>
    </lineage>
</organism>
<gene>
    <name evidence="3" type="ORF">DFP86_10642</name>
</gene>
<accession>A0A4R7B640</accession>
<sequence>MLQCARQPHVASYYAATATPRQPRPALDGDAHFDVCVVGGGLAGLSTALNLAECGFKVGLLEASSIGFAASGRNGGQVISGFACDMDTLRREAGDEYARAFWDMSVEAVEIVDERVRRHAIECDWTRGYCTVAVKPRHLRDLAAWQQEAQSRYGYGHYQLWDRARLSDEVASERYQGGLYDPLAGHLHPLNYTLGLARAAEEAGVTIFENTPVLSIEREPSPRAVTASGTVACQSLVLACNVFVGQLAPELAARIMPVGTYVIATESLGQTRARGLIANNLALCDSNFVLDYYRLSADHRMLFGGKVSYTGREPRRLAQAMRLDMLRVFPQLADARVEYAWGGFVDITMNRAPDFGRLDKSIYYLQGFSGHGVNITGIAGKMLAEAIAQESSRFELFSRLRHHPFPGGQSLRTPLLALGMLYYRLMDYL</sequence>
<dbReference type="SUPFAM" id="SSF51905">
    <property type="entry name" value="FAD/NAD(P)-binding domain"/>
    <property type="match status" value="1"/>
</dbReference>
<comment type="caution">
    <text evidence="3">The sequence shown here is derived from an EMBL/GenBank/DDBJ whole genome shotgun (WGS) entry which is preliminary data.</text>
</comment>
<proteinExistence type="predicted"/>
<evidence type="ECO:0000313" key="4">
    <source>
        <dbReference type="Proteomes" id="UP000295611"/>
    </source>
</evidence>
<dbReference type="GO" id="GO:0016491">
    <property type="term" value="F:oxidoreductase activity"/>
    <property type="evidence" value="ECO:0007669"/>
    <property type="project" value="UniProtKB-KW"/>
</dbReference>
<dbReference type="Proteomes" id="UP000295611">
    <property type="component" value="Unassembled WGS sequence"/>
</dbReference>
<feature type="domain" description="FAD dependent oxidoreductase" evidence="2">
    <location>
        <begin position="34"/>
        <end position="385"/>
    </location>
</feature>
<dbReference type="RefSeq" id="WP_133680112.1">
    <property type="nucleotide sequence ID" value="NZ_SNZP01000006.1"/>
</dbReference>
<dbReference type="PANTHER" id="PTHR13847">
    <property type="entry name" value="SARCOSINE DEHYDROGENASE-RELATED"/>
    <property type="match status" value="1"/>
</dbReference>
<evidence type="ECO:0000313" key="3">
    <source>
        <dbReference type="EMBL" id="TDR79903.1"/>
    </source>
</evidence>
<dbReference type="Pfam" id="PF01266">
    <property type="entry name" value="DAO"/>
    <property type="match status" value="1"/>
</dbReference>
<reference evidence="3 4" key="1">
    <citation type="submission" date="2019-03" db="EMBL/GenBank/DDBJ databases">
        <title>Genomic Encyclopedia of Type Strains, Phase III (KMG-III): the genomes of soil and plant-associated and newly described type strains.</title>
        <authorList>
            <person name="Whitman W."/>
        </authorList>
    </citation>
    <scope>NUCLEOTIDE SEQUENCE [LARGE SCALE GENOMIC DNA]</scope>
    <source>
        <strain evidence="3 4">CECT 8976</strain>
    </source>
</reference>
<dbReference type="InterPro" id="IPR006076">
    <property type="entry name" value="FAD-dep_OxRdtase"/>
</dbReference>
<evidence type="ECO:0000256" key="1">
    <source>
        <dbReference type="ARBA" id="ARBA00023002"/>
    </source>
</evidence>
<dbReference type="InterPro" id="IPR036188">
    <property type="entry name" value="FAD/NAD-bd_sf"/>
</dbReference>
<dbReference type="GO" id="GO:0005737">
    <property type="term" value="C:cytoplasm"/>
    <property type="evidence" value="ECO:0007669"/>
    <property type="project" value="TreeGrafter"/>
</dbReference>
<keyword evidence="4" id="KW-1185">Reference proteome</keyword>